<dbReference type="PROSITE" id="PS51257">
    <property type="entry name" value="PROKAR_LIPOPROTEIN"/>
    <property type="match status" value="1"/>
</dbReference>
<comment type="caution">
    <text evidence="1">The sequence shown here is derived from an EMBL/GenBank/DDBJ whole genome shotgun (WGS) entry which is preliminary data.</text>
</comment>
<organism evidence="1 2">
    <name type="scientific">Hymenobacter ruricola</name>
    <dbReference type="NCBI Taxonomy" id="2791023"/>
    <lineage>
        <taxon>Bacteria</taxon>
        <taxon>Pseudomonadati</taxon>
        <taxon>Bacteroidota</taxon>
        <taxon>Cytophagia</taxon>
        <taxon>Cytophagales</taxon>
        <taxon>Hymenobacteraceae</taxon>
        <taxon>Hymenobacter</taxon>
    </lineage>
</organism>
<accession>A0ABS0IB73</accession>
<dbReference type="RefSeq" id="WP_196295634.1">
    <property type="nucleotide sequence ID" value="NZ_JADQDM010000025.1"/>
</dbReference>
<sequence>MRTLSLRALTFACLASGLLLTTSCNRKSEDAAPDEDITTAEDRSEDNIETAISTDAMNVAGPADFSSTSPAFAVPDAEFRARFGACATRTYNVATSTLTIDFGPTNCLCPDGRYRRGQILVRFTTDTQKRRAGAVVTRQNYFVNDNQHTATRTFTDLGLGSFSVDVTGASIIRANNGGTHSWTASWTFNQTQGFGTTPFSDDVYSVTGSAAGINRKNVGYSTVIQSPLIKRGDCFKYYVQGTMNITNTKSKSMVLDYGNGACDNTATVTVNGRTRTITLR</sequence>
<dbReference type="Proteomes" id="UP000618931">
    <property type="component" value="Unassembled WGS sequence"/>
</dbReference>
<evidence type="ECO:0008006" key="3">
    <source>
        <dbReference type="Google" id="ProtNLM"/>
    </source>
</evidence>
<evidence type="ECO:0000313" key="1">
    <source>
        <dbReference type="EMBL" id="MBF9224216.1"/>
    </source>
</evidence>
<protein>
    <recommendedName>
        <fullName evidence="3">Lipoprotein</fullName>
    </recommendedName>
</protein>
<keyword evidence="2" id="KW-1185">Reference proteome</keyword>
<gene>
    <name evidence="1" type="ORF">I2H31_24135</name>
</gene>
<evidence type="ECO:0000313" key="2">
    <source>
        <dbReference type="Proteomes" id="UP000618931"/>
    </source>
</evidence>
<name>A0ABS0IB73_9BACT</name>
<dbReference type="EMBL" id="JADQDM010000025">
    <property type="protein sequence ID" value="MBF9224216.1"/>
    <property type="molecule type" value="Genomic_DNA"/>
</dbReference>
<proteinExistence type="predicted"/>
<reference evidence="1 2" key="1">
    <citation type="submission" date="2020-11" db="EMBL/GenBank/DDBJ databases">
        <authorList>
            <person name="Kim M.K."/>
        </authorList>
    </citation>
    <scope>NUCLEOTIDE SEQUENCE [LARGE SCALE GENOMIC DNA]</scope>
    <source>
        <strain evidence="1 2">BT662</strain>
    </source>
</reference>